<proteinExistence type="predicted"/>
<dbReference type="InterPro" id="IPR014973">
    <property type="entry name" value="DUF1835"/>
</dbReference>
<gene>
    <name evidence="3" type="ORF">SAMEA3545359_02794</name>
</gene>
<protein>
    <submittedName>
        <fullName evidence="3">Protein of uncharacterized function</fullName>
    </submittedName>
</protein>
<organism evidence="3">
    <name type="scientific">uncultured Anaerotruncus sp</name>
    <dbReference type="NCBI Taxonomy" id="905011"/>
    <lineage>
        <taxon>Bacteria</taxon>
        <taxon>Bacillati</taxon>
        <taxon>Bacillota</taxon>
        <taxon>Clostridia</taxon>
        <taxon>Eubacteriales</taxon>
        <taxon>Oscillospiraceae</taxon>
        <taxon>Anaerotruncus</taxon>
        <taxon>environmental samples</taxon>
    </lineage>
</organism>
<name>A0A1C6K9Y9_9FIRM</name>
<dbReference type="Pfam" id="PF08874">
    <property type="entry name" value="DUF1835"/>
    <property type="match status" value="1"/>
</dbReference>
<feature type="domain" description="DUF3658" evidence="2">
    <location>
        <begin position="202"/>
        <end position="293"/>
    </location>
</feature>
<evidence type="ECO:0000259" key="2">
    <source>
        <dbReference type="Pfam" id="PF12395"/>
    </source>
</evidence>
<dbReference type="AlphaFoldDB" id="A0A1C6K9Y9"/>
<sequence length="314" mass="34961">MLEVVFSDSAAGTMAVAIGHKGFLGGATSVIISDGTVSKEEIEKFQHQAEERERSGWENAIPLEGNRKDIVNLPLALSVGNISEAGICLERESALSLLLSILPDMASEIVTELLNTSRKNYATLLEKAQNGEPIRVWVGREPDDVCGLYWLLEQLRPIGFEKLDVTIVELPMWETRPDGCIVQYNGWGEVEPYHLGRMASLGKKLPTNYLRSLANRWRELQQENSPLRAVINGKLVSVSETLYDTFILRELDTLDDEFKESVLVGQVLGKNPLGIGDGWIALRVEQFIKEGLLVPITTPAPNAPIYHRMLKKIK</sequence>
<reference evidence="3" key="1">
    <citation type="submission" date="2015-09" db="EMBL/GenBank/DDBJ databases">
        <authorList>
            <consortium name="Pathogen Informatics"/>
        </authorList>
    </citation>
    <scope>NUCLEOTIDE SEQUENCE</scope>
    <source>
        <strain evidence="3">2789STDY5834896</strain>
    </source>
</reference>
<evidence type="ECO:0000259" key="1">
    <source>
        <dbReference type="Pfam" id="PF08874"/>
    </source>
</evidence>
<feature type="domain" description="DUF1835" evidence="1">
    <location>
        <begin position="61"/>
        <end position="158"/>
    </location>
</feature>
<accession>A0A1C6K9Y9</accession>
<dbReference type="EMBL" id="FMHG01000005">
    <property type="protein sequence ID" value="SCJ91093.1"/>
    <property type="molecule type" value="Genomic_DNA"/>
</dbReference>
<dbReference type="Pfam" id="PF12395">
    <property type="entry name" value="DUF3658"/>
    <property type="match status" value="1"/>
</dbReference>
<dbReference type="InterPro" id="IPR022123">
    <property type="entry name" value="DUF3658"/>
</dbReference>
<evidence type="ECO:0000313" key="3">
    <source>
        <dbReference type="EMBL" id="SCJ91093.1"/>
    </source>
</evidence>